<evidence type="ECO:0000256" key="3">
    <source>
        <dbReference type="ARBA" id="ARBA00022737"/>
    </source>
</evidence>
<comment type="caution">
    <text evidence="11">The sequence shown here is derived from an EMBL/GenBank/DDBJ whole genome shotgun (WGS) entry which is preliminary data.</text>
</comment>
<gene>
    <name evidence="11" type="ORF">TKK_009504</name>
</gene>
<keyword evidence="5" id="KW-0862">Zinc</keyword>
<keyword evidence="6" id="KW-0539">Nucleus</keyword>
<feature type="domain" description="Zinc finger C2H2 LYAR-type" evidence="9">
    <location>
        <begin position="32"/>
        <end position="59"/>
    </location>
</feature>
<keyword evidence="12" id="KW-1185">Reference proteome</keyword>
<dbReference type="GO" id="GO:0008270">
    <property type="term" value="F:zinc ion binding"/>
    <property type="evidence" value="ECO:0007669"/>
    <property type="project" value="UniProtKB-KW"/>
</dbReference>
<keyword evidence="4 7" id="KW-0863">Zinc-finger</keyword>
<dbReference type="Pfam" id="PF08790">
    <property type="entry name" value="zf-LYAR"/>
    <property type="match status" value="1"/>
</dbReference>
<dbReference type="InterPro" id="IPR039999">
    <property type="entry name" value="LYAR"/>
</dbReference>
<evidence type="ECO:0000256" key="1">
    <source>
        <dbReference type="ARBA" id="ARBA00004123"/>
    </source>
</evidence>
<dbReference type="InterPro" id="IPR058719">
    <property type="entry name" value="WHD_LYAR"/>
</dbReference>
<dbReference type="PANTHER" id="PTHR13100:SF10">
    <property type="entry name" value="CELL GROWTH-REGULATING NUCLEOLAR PROTEIN"/>
    <property type="match status" value="1"/>
</dbReference>
<dbReference type="InterPro" id="IPR036236">
    <property type="entry name" value="Znf_C2H2_sf"/>
</dbReference>
<evidence type="ECO:0000256" key="5">
    <source>
        <dbReference type="ARBA" id="ARBA00022833"/>
    </source>
</evidence>
<proteinExistence type="predicted"/>
<reference evidence="11 12" key="1">
    <citation type="journal article" date="2024" name="bioRxiv">
        <title>A reference genome for Trichogramma kaykai: A tiny desert-dwelling parasitoid wasp with competing sex-ratio distorters.</title>
        <authorList>
            <person name="Culotta J."/>
            <person name="Lindsey A.R."/>
        </authorList>
    </citation>
    <scope>NUCLEOTIDE SEQUENCE [LARGE SCALE GENOMIC DNA]</scope>
    <source>
        <strain evidence="11 12">KSX58</strain>
    </source>
</reference>
<dbReference type="Proteomes" id="UP001627154">
    <property type="component" value="Unassembled WGS sequence"/>
</dbReference>
<feature type="compositionally biased region" description="Basic and acidic residues" evidence="8">
    <location>
        <begin position="165"/>
        <end position="189"/>
    </location>
</feature>
<feature type="region of interest" description="Disordered" evidence="8">
    <location>
        <begin position="150"/>
        <end position="247"/>
    </location>
</feature>
<dbReference type="Gene3D" id="3.30.1490.490">
    <property type="match status" value="1"/>
</dbReference>
<evidence type="ECO:0000256" key="8">
    <source>
        <dbReference type="SAM" id="MobiDB-lite"/>
    </source>
</evidence>
<evidence type="ECO:0000256" key="2">
    <source>
        <dbReference type="ARBA" id="ARBA00022723"/>
    </source>
</evidence>
<dbReference type="AlphaFoldDB" id="A0ABD2WV54"/>
<organism evidence="11 12">
    <name type="scientific">Trichogramma kaykai</name>
    <dbReference type="NCBI Taxonomy" id="54128"/>
    <lineage>
        <taxon>Eukaryota</taxon>
        <taxon>Metazoa</taxon>
        <taxon>Ecdysozoa</taxon>
        <taxon>Arthropoda</taxon>
        <taxon>Hexapoda</taxon>
        <taxon>Insecta</taxon>
        <taxon>Pterygota</taxon>
        <taxon>Neoptera</taxon>
        <taxon>Endopterygota</taxon>
        <taxon>Hymenoptera</taxon>
        <taxon>Apocrita</taxon>
        <taxon>Proctotrupomorpha</taxon>
        <taxon>Chalcidoidea</taxon>
        <taxon>Trichogrammatidae</taxon>
        <taxon>Trichogramma</taxon>
    </lineage>
</organism>
<evidence type="ECO:0000259" key="9">
    <source>
        <dbReference type="Pfam" id="PF08790"/>
    </source>
</evidence>
<evidence type="ECO:0000256" key="6">
    <source>
        <dbReference type="ARBA" id="ARBA00023242"/>
    </source>
</evidence>
<dbReference type="GO" id="GO:0005634">
    <property type="term" value="C:nucleus"/>
    <property type="evidence" value="ECO:0007669"/>
    <property type="project" value="UniProtKB-SubCell"/>
</dbReference>
<name>A0ABD2WV54_9HYME</name>
<keyword evidence="2" id="KW-0479">Metal-binding</keyword>
<comment type="subcellular location">
    <subcellularLocation>
        <location evidence="1">Nucleus</location>
    </subcellularLocation>
</comment>
<dbReference type="FunFam" id="3.30.1490.490:FF:000001">
    <property type="entry name" value="cell growth-regulating nucleolar protein-like"/>
    <property type="match status" value="1"/>
</dbReference>
<accession>A0ABD2WV54</accession>
<dbReference type="PANTHER" id="PTHR13100">
    <property type="entry name" value="CELL GROWTH-REGULATING NUCLEOLAR PROTEIN LYAR"/>
    <property type="match status" value="1"/>
</dbReference>
<evidence type="ECO:0000256" key="4">
    <source>
        <dbReference type="ARBA" id="ARBA00022771"/>
    </source>
</evidence>
<protein>
    <recommendedName>
        <fullName evidence="13">Zinc finger C2H2 LYAR-type domain-containing protein</fullName>
    </recommendedName>
</protein>
<dbReference type="SUPFAM" id="SSF57667">
    <property type="entry name" value="beta-beta-alpha zinc fingers"/>
    <property type="match status" value="2"/>
</dbReference>
<dbReference type="EMBL" id="JBJJXI010000070">
    <property type="protein sequence ID" value="KAL3396630.1"/>
    <property type="molecule type" value="Genomic_DNA"/>
</dbReference>
<dbReference type="PROSITE" id="PS51804">
    <property type="entry name" value="ZF_C2HC_LYAR"/>
    <property type="match status" value="2"/>
</dbReference>
<sequence length="328" mass="37611">MVVFTCNHCGDSLQKPKVAKHYQFACRKGIFLTCVDCHKDFYEDEYTAHTKCITENQRYGGKDYVEKPSCNKGERKQQAWLEIVQNVLTNTPNLSGPERNFLNSISKHENLPRKKPKFLNFIRSAFGNRFNMAVVDSTWTKMENAFKEATAEKTVTSQQNNGAQIREDKQDKVENSKDNDNKKEKKENKILATENDNTELPQNSNIVESENGNEVEKESKKKNKSKKRVLEDNDNENSEPLKKKKLEKETKNISVNENDKFSWKNSILEILTAKGEISKKKLKKKVIALYLEQFPDATNESADSKFEKKLSKVSGISIADKKVTLTEA</sequence>
<dbReference type="Pfam" id="PF25879">
    <property type="entry name" value="WHD_LYAR"/>
    <property type="match status" value="1"/>
</dbReference>
<feature type="domain" description="Cell growth-regulating nucleolar protein-like winged helix" evidence="10">
    <location>
        <begin position="259"/>
        <end position="326"/>
    </location>
</feature>
<evidence type="ECO:0000259" key="10">
    <source>
        <dbReference type="Pfam" id="PF25879"/>
    </source>
</evidence>
<evidence type="ECO:0008006" key="13">
    <source>
        <dbReference type="Google" id="ProtNLM"/>
    </source>
</evidence>
<dbReference type="InterPro" id="IPR014898">
    <property type="entry name" value="Znf_C2H2_LYAR"/>
</dbReference>
<feature type="compositionally biased region" description="Polar residues" evidence="8">
    <location>
        <begin position="194"/>
        <end position="207"/>
    </location>
</feature>
<keyword evidence="3" id="KW-0677">Repeat</keyword>
<feature type="compositionally biased region" description="Polar residues" evidence="8">
    <location>
        <begin position="153"/>
        <end position="163"/>
    </location>
</feature>
<evidence type="ECO:0000313" key="12">
    <source>
        <dbReference type="Proteomes" id="UP001627154"/>
    </source>
</evidence>
<evidence type="ECO:0000256" key="7">
    <source>
        <dbReference type="PROSITE-ProRule" id="PRU01145"/>
    </source>
</evidence>
<evidence type="ECO:0000313" key="11">
    <source>
        <dbReference type="EMBL" id="KAL3396630.1"/>
    </source>
</evidence>